<dbReference type="InterPro" id="IPR036641">
    <property type="entry name" value="HPT_dom_sf"/>
</dbReference>
<dbReference type="Gene3D" id="3.30.565.10">
    <property type="entry name" value="Histidine kinase-like ATPase, C-terminal domain"/>
    <property type="match status" value="1"/>
</dbReference>
<evidence type="ECO:0000313" key="19">
    <source>
        <dbReference type="Proteomes" id="UP000032702"/>
    </source>
</evidence>
<feature type="domain" description="Response regulatory" evidence="13">
    <location>
        <begin position="641"/>
        <end position="755"/>
    </location>
</feature>
<dbReference type="InterPro" id="IPR051315">
    <property type="entry name" value="Bact_Chemotaxis_CheA"/>
</dbReference>
<dbReference type="PROSITE" id="PS50109">
    <property type="entry name" value="HIS_KIN"/>
    <property type="match status" value="1"/>
</dbReference>
<evidence type="ECO:0000256" key="2">
    <source>
        <dbReference type="ARBA" id="ARBA00012438"/>
    </source>
</evidence>
<feature type="compositionally biased region" description="Pro residues" evidence="11">
    <location>
        <begin position="182"/>
        <end position="197"/>
    </location>
</feature>
<accession>Q08XU4</accession>
<dbReference type="SUPFAM" id="SSF47226">
    <property type="entry name" value="Histidine-containing phosphotransfer domain, HPT domain"/>
    <property type="match status" value="1"/>
</dbReference>
<feature type="compositionally biased region" description="Basic and acidic residues" evidence="11">
    <location>
        <begin position="210"/>
        <end position="219"/>
    </location>
</feature>
<evidence type="ECO:0000256" key="3">
    <source>
        <dbReference type="ARBA" id="ARBA00022553"/>
    </source>
</evidence>
<evidence type="ECO:0000259" key="12">
    <source>
        <dbReference type="PROSITE" id="PS50109"/>
    </source>
</evidence>
<evidence type="ECO:0000256" key="4">
    <source>
        <dbReference type="ARBA" id="ARBA00022679"/>
    </source>
</evidence>
<dbReference type="eggNOG" id="COG2198">
    <property type="taxonomic scope" value="Bacteria"/>
</dbReference>
<evidence type="ECO:0000313" key="16">
    <source>
        <dbReference type="EMBL" id="ADO74463.1"/>
    </source>
</evidence>
<dbReference type="Proteomes" id="UP000032702">
    <property type="component" value="Unassembled WGS sequence"/>
</dbReference>
<dbReference type="STRING" id="378806.STAUR_6706"/>
<dbReference type="InterPro" id="IPR004358">
    <property type="entry name" value="Sig_transdc_His_kin-like_C"/>
</dbReference>
<dbReference type="SMART" id="SM00073">
    <property type="entry name" value="HPT"/>
    <property type="match status" value="1"/>
</dbReference>
<dbReference type="EMBL" id="CP002271">
    <property type="protein sequence ID" value="ADO74463.1"/>
    <property type="molecule type" value="Genomic_DNA"/>
</dbReference>
<dbReference type="EMBL" id="AAMD01000086">
    <property type="protein sequence ID" value="EAU65312.1"/>
    <property type="molecule type" value="Genomic_DNA"/>
</dbReference>
<protein>
    <recommendedName>
        <fullName evidence="2">histidine kinase</fullName>
        <ecNumber evidence="2">2.7.13.3</ecNumber>
    </recommendedName>
</protein>
<keyword evidence="18" id="KW-1185">Reference proteome</keyword>
<dbReference type="SUPFAM" id="SSF52172">
    <property type="entry name" value="CheY-like"/>
    <property type="match status" value="1"/>
</dbReference>
<dbReference type="PATRIC" id="fig|378806.16.peg.4345"/>
<reference evidence="17 19" key="1">
    <citation type="submission" date="2006-04" db="EMBL/GenBank/DDBJ databases">
        <authorList>
            <person name="Nierman W.C."/>
        </authorList>
    </citation>
    <scope>NUCLEOTIDE SEQUENCE [LARGE SCALE GENOMIC DNA]</scope>
    <source>
        <strain evidence="17 19">DW4/3-1</strain>
    </source>
</reference>
<dbReference type="InterPro" id="IPR005467">
    <property type="entry name" value="His_kinase_dom"/>
</dbReference>
<feature type="domain" description="Histidine kinase" evidence="12">
    <location>
        <begin position="251"/>
        <end position="495"/>
    </location>
</feature>
<dbReference type="HOGENOM" id="CLU_000650_3_7_7"/>
<keyword evidence="3 9" id="KW-0597">Phosphoprotein</keyword>
<dbReference type="InterPro" id="IPR003594">
    <property type="entry name" value="HATPase_dom"/>
</dbReference>
<dbReference type="KEGG" id="sur:STAUR_6706"/>
<evidence type="ECO:0000259" key="13">
    <source>
        <dbReference type="PROSITE" id="PS50110"/>
    </source>
</evidence>
<evidence type="ECO:0000256" key="10">
    <source>
        <dbReference type="SAM" id="Coils"/>
    </source>
</evidence>
<dbReference type="CDD" id="cd17546">
    <property type="entry name" value="REC_hyHK_CKI1_RcsC-like"/>
    <property type="match status" value="1"/>
</dbReference>
<evidence type="ECO:0000259" key="14">
    <source>
        <dbReference type="PROSITE" id="PS50851"/>
    </source>
</evidence>
<dbReference type="RefSeq" id="WP_002615459.1">
    <property type="nucleotide sequence ID" value="NC_014623.1"/>
</dbReference>
<dbReference type="AlphaFoldDB" id="Q08XU4"/>
<dbReference type="Gene3D" id="2.30.30.40">
    <property type="entry name" value="SH3 Domains"/>
    <property type="match status" value="1"/>
</dbReference>
<feature type="modified residue" description="Phosphohistidine" evidence="8">
    <location>
        <position position="54"/>
    </location>
</feature>
<comment type="catalytic activity">
    <reaction evidence="1">
        <text>ATP + protein L-histidine = ADP + protein N-phospho-L-histidine.</text>
        <dbReference type="EC" id="2.7.13.3"/>
    </reaction>
</comment>
<evidence type="ECO:0000313" key="18">
    <source>
        <dbReference type="Proteomes" id="UP000001351"/>
    </source>
</evidence>
<evidence type="ECO:0000256" key="7">
    <source>
        <dbReference type="ARBA" id="ARBA00035100"/>
    </source>
</evidence>
<dbReference type="PANTHER" id="PTHR43395:SF10">
    <property type="entry name" value="CHEMOTAXIS PROTEIN CHEA"/>
    <property type="match status" value="1"/>
</dbReference>
<dbReference type="PROSITE" id="PS50894">
    <property type="entry name" value="HPT"/>
    <property type="match status" value="1"/>
</dbReference>
<dbReference type="CDD" id="cd00088">
    <property type="entry name" value="HPT"/>
    <property type="match status" value="1"/>
</dbReference>
<dbReference type="Gene3D" id="1.20.120.160">
    <property type="entry name" value="HPT domain"/>
    <property type="match status" value="1"/>
</dbReference>
<dbReference type="PRINTS" id="PR00344">
    <property type="entry name" value="BCTRLSENSOR"/>
</dbReference>
<evidence type="ECO:0000256" key="5">
    <source>
        <dbReference type="ARBA" id="ARBA00022741"/>
    </source>
</evidence>
<dbReference type="InterPro" id="IPR002545">
    <property type="entry name" value="CheW-lke_dom"/>
</dbReference>
<dbReference type="SMART" id="SM00387">
    <property type="entry name" value="HATPase_c"/>
    <property type="match status" value="1"/>
</dbReference>
<gene>
    <name evidence="16" type="ordered locus">STAUR_6706</name>
    <name evidence="17" type="ORF">STIAU_8101</name>
</gene>
<organism evidence="17 19">
    <name type="scientific">Stigmatella aurantiaca (strain DW4/3-1)</name>
    <dbReference type="NCBI Taxonomy" id="378806"/>
    <lineage>
        <taxon>Bacteria</taxon>
        <taxon>Pseudomonadati</taxon>
        <taxon>Myxococcota</taxon>
        <taxon>Myxococcia</taxon>
        <taxon>Myxococcales</taxon>
        <taxon>Cystobacterineae</taxon>
        <taxon>Archangiaceae</taxon>
        <taxon>Stigmatella</taxon>
    </lineage>
</organism>
<proteinExistence type="predicted"/>
<dbReference type="InterPro" id="IPR036061">
    <property type="entry name" value="CheW-like_dom_sf"/>
</dbReference>
<dbReference type="Pfam" id="PF01584">
    <property type="entry name" value="CheW"/>
    <property type="match status" value="1"/>
</dbReference>
<dbReference type="InterPro" id="IPR001789">
    <property type="entry name" value="Sig_transdc_resp-reg_receiver"/>
</dbReference>
<comment type="function">
    <text evidence="7">Involved in the transmission of sensory signals from the chemoreceptors to the flagellar motors. CheA is autophosphorylated; it can transfer its phosphate group to either CheB or CheY.</text>
</comment>
<dbReference type="OrthoDB" id="9803176at2"/>
<evidence type="ECO:0000256" key="8">
    <source>
        <dbReference type="PROSITE-ProRule" id="PRU00110"/>
    </source>
</evidence>
<dbReference type="SUPFAM" id="SSF55874">
    <property type="entry name" value="ATPase domain of HSP90 chaperone/DNA topoisomerase II/histidine kinase"/>
    <property type="match status" value="1"/>
</dbReference>
<dbReference type="EC" id="2.7.13.3" evidence="2"/>
<keyword evidence="10" id="KW-0175">Coiled coil</keyword>
<evidence type="ECO:0000313" key="17">
    <source>
        <dbReference type="EMBL" id="EAU65312.1"/>
    </source>
</evidence>
<sequence length="763" mass="81702">MAVDPLLQGLVVGFAAEAQEVCQKVTVDLLELERDGLDADALNKAYVRLGRHLHTLKGSAASLGLQDLSEIAHKLEDALAPLRGNPQKMPRAVVDLLLHGLDVFMLRVQAHADGRGDALPDYTIALAQLVATAPPPELAAAAPVPASAPVPAVAPVPAATFVPVAPVVVTAVAATSPAAAVPLPPVSKPPASTPAPLPVGGGGGAGSAEAPRDEFHSGEADGAGWRVGTRQVTALMREVERLREVRLRTEERSRELDRAVALLARQGLLAETAEARTLLSGVGRALRSDGEETADVVDALEEGLKAITTRPVRTILEPLQRMVRDLSRQLRKEARLSVVGAEVSLDRRLLEKLNGALVHLLRNAVDHGLESPVERERTGKHHEGALTLRIEQQGNLLFLEASDDGRGVDVARVRQVAESRGLATAEELKRMNDNQVRDLIFRPGFSTRADVTDTSGRGVGLDAVRAAVESLQGRIEVASTLGQGTRFMLTLPVELGSSPVLVVRVFDQMMGLPMLAVEATQLTRMSTLRVSKRRSQLEYQGQLIPVVDLGARLGLRAASPPSEGQPLMVIQNGGKRVALAVDSVVGDRDLVIRPLPAEVRDVPAYQGAATLSRGELMLILRPNWLVVEPAALSAAAPQSRRALVVDDSLTARALHRAMLEAGGFTVHLASSGARALERVQTDAYDVIICDLEMEEMDGEEFIRRMRQRPETRNLPIILVSTHEAARERGRAAGADGFLSKRDCASGRLLAEVLDVMSRRGGRP</sequence>
<keyword evidence="5" id="KW-0547">Nucleotide-binding</keyword>
<dbReference type="Proteomes" id="UP000001351">
    <property type="component" value="Chromosome"/>
</dbReference>
<dbReference type="InterPro" id="IPR011006">
    <property type="entry name" value="CheY-like_superfamily"/>
</dbReference>
<dbReference type="eggNOG" id="COG0643">
    <property type="taxonomic scope" value="Bacteria"/>
</dbReference>
<dbReference type="PANTHER" id="PTHR43395">
    <property type="entry name" value="SENSOR HISTIDINE KINASE CHEA"/>
    <property type="match status" value="1"/>
</dbReference>
<dbReference type="SMART" id="SM00448">
    <property type="entry name" value="REC"/>
    <property type="match status" value="1"/>
</dbReference>
<dbReference type="Pfam" id="PF02518">
    <property type="entry name" value="HATPase_c"/>
    <property type="match status" value="1"/>
</dbReference>
<evidence type="ECO:0000256" key="1">
    <source>
        <dbReference type="ARBA" id="ARBA00000085"/>
    </source>
</evidence>
<keyword evidence="4" id="KW-0808">Transferase</keyword>
<feature type="domain" description="HPt" evidence="15">
    <location>
        <begin position="3"/>
        <end position="111"/>
    </location>
</feature>
<reference evidence="16 18" key="2">
    <citation type="journal article" date="2011" name="Mol. Biol. Evol.">
        <title>Comparative genomic analysis of fruiting body formation in Myxococcales.</title>
        <authorList>
            <person name="Huntley S."/>
            <person name="Hamann N."/>
            <person name="Wegener-Feldbrugge S."/>
            <person name="Treuner-Lange A."/>
            <person name="Kube M."/>
            <person name="Reinhardt R."/>
            <person name="Klages S."/>
            <person name="Muller R."/>
            <person name="Ronning C.M."/>
            <person name="Nierman W.C."/>
            <person name="Sogaard-Andersen L."/>
        </authorList>
    </citation>
    <scope>NUCLEOTIDE SEQUENCE [LARGE SCALE GENOMIC DNA]</scope>
    <source>
        <strain evidence="16 18">DW4/3-1</strain>
    </source>
</reference>
<dbReference type="InterPro" id="IPR036890">
    <property type="entry name" value="HATPase_C_sf"/>
</dbReference>
<dbReference type="InterPro" id="IPR008207">
    <property type="entry name" value="Sig_transdc_His_kin_Hpt_dom"/>
</dbReference>
<dbReference type="eggNOG" id="COG0784">
    <property type="taxonomic scope" value="Bacteria"/>
</dbReference>
<dbReference type="GO" id="GO:0000155">
    <property type="term" value="F:phosphorelay sensor kinase activity"/>
    <property type="evidence" value="ECO:0007669"/>
    <property type="project" value="UniProtKB-ARBA"/>
</dbReference>
<feature type="coiled-coil region" evidence="10">
    <location>
        <begin position="232"/>
        <end position="259"/>
    </location>
</feature>
<dbReference type="PROSITE" id="PS50110">
    <property type="entry name" value="RESPONSE_REGULATORY"/>
    <property type="match status" value="1"/>
</dbReference>
<dbReference type="GO" id="GO:0006935">
    <property type="term" value="P:chemotaxis"/>
    <property type="evidence" value="ECO:0007669"/>
    <property type="project" value="InterPro"/>
</dbReference>
<dbReference type="SUPFAM" id="SSF50341">
    <property type="entry name" value="CheW-like"/>
    <property type="match status" value="1"/>
</dbReference>
<evidence type="ECO:0000256" key="9">
    <source>
        <dbReference type="PROSITE-ProRule" id="PRU00169"/>
    </source>
</evidence>
<evidence type="ECO:0000256" key="6">
    <source>
        <dbReference type="ARBA" id="ARBA00022777"/>
    </source>
</evidence>
<dbReference type="Gene3D" id="3.40.50.2300">
    <property type="match status" value="1"/>
</dbReference>
<dbReference type="SMART" id="SM00260">
    <property type="entry name" value="CheW"/>
    <property type="match status" value="1"/>
</dbReference>
<dbReference type="Pfam" id="PF01627">
    <property type="entry name" value="Hpt"/>
    <property type="match status" value="1"/>
</dbReference>
<name>Q08XU4_STIAD</name>
<feature type="region of interest" description="Disordered" evidence="11">
    <location>
        <begin position="180"/>
        <end position="222"/>
    </location>
</feature>
<evidence type="ECO:0000259" key="15">
    <source>
        <dbReference type="PROSITE" id="PS50894"/>
    </source>
</evidence>
<feature type="domain" description="CheW-like" evidence="14">
    <location>
        <begin position="497"/>
        <end position="631"/>
    </location>
</feature>
<dbReference type="PROSITE" id="PS50851">
    <property type="entry name" value="CHEW"/>
    <property type="match status" value="1"/>
</dbReference>
<dbReference type="Pfam" id="PF00072">
    <property type="entry name" value="Response_reg"/>
    <property type="match status" value="1"/>
</dbReference>
<dbReference type="FunFam" id="3.30.565.10:FF:000016">
    <property type="entry name" value="Chemotaxis protein CheA, putative"/>
    <property type="match status" value="1"/>
</dbReference>
<keyword evidence="6 16" id="KW-0418">Kinase</keyword>
<evidence type="ECO:0000256" key="11">
    <source>
        <dbReference type="SAM" id="MobiDB-lite"/>
    </source>
</evidence>
<feature type="modified residue" description="4-aspartylphosphate" evidence="9">
    <location>
        <position position="690"/>
    </location>
</feature>